<evidence type="ECO:0000256" key="1">
    <source>
        <dbReference type="ARBA" id="ARBA00004141"/>
    </source>
</evidence>
<dbReference type="Pfam" id="PF02535">
    <property type="entry name" value="Zip"/>
    <property type="match status" value="1"/>
</dbReference>
<feature type="transmembrane region" description="Helical" evidence="7">
    <location>
        <begin position="451"/>
        <end position="472"/>
    </location>
</feature>
<evidence type="ECO:0000313" key="8">
    <source>
        <dbReference type="EMBL" id="KAJ8307232.1"/>
    </source>
</evidence>
<organism evidence="8 9">
    <name type="scientific">Tegillarca granosa</name>
    <name type="common">Malaysian cockle</name>
    <name type="synonym">Anadara granosa</name>
    <dbReference type="NCBI Taxonomy" id="220873"/>
    <lineage>
        <taxon>Eukaryota</taxon>
        <taxon>Metazoa</taxon>
        <taxon>Spiralia</taxon>
        <taxon>Lophotrochozoa</taxon>
        <taxon>Mollusca</taxon>
        <taxon>Bivalvia</taxon>
        <taxon>Autobranchia</taxon>
        <taxon>Pteriomorphia</taxon>
        <taxon>Arcoida</taxon>
        <taxon>Arcoidea</taxon>
        <taxon>Arcidae</taxon>
        <taxon>Tegillarca</taxon>
    </lineage>
</organism>
<dbReference type="PANTHER" id="PTHR12191:SF21">
    <property type="entry name" value="ZINC TRANSPORTER ZIP4"/>
    <property type="match status" value="1"/>
</dbReference>
<protein>
    <submittedName>
        <fullName evidence="8">Uncharacterized protein</fullName>
    </submittedName>
</protein>
<evidence type="ECO:0000256" key="6">
    <source>
        <dbReference type="SAM" id="MobiDB-lite"/>
    </source>
</evidence>
<evidence type="ECO:0000256" key="5">
    <source>
        <dbReference type="ARBA" id="ARBA00023136"/>
    </source>
</evidence>
<sequence>MLASETYTHTYRTIIFTYKTMKTFTNLVCLFSIFLTFSVTNGLLDNDLLLDPFDEVLDVMKIKTKGISLVMLDNMIVKLFGRFRCTAAGNGCKNALCLSAQEIFNVLAVTEGKDLLEDDFKKVSVILMFHLLDLPKYCHQTVAINQNYDIYRSQLQTRLFHGSALQVAFLKQFMDNLNRELDNDDHDDDNHHGKNIHHNKIKTWKNDIFGSDLLQAAKNDDHDDDHDDDDDHDTKVKKTTFKVNDDDDDDHNDSKDHDDDDKDHDDDDDDDNDDDDDDDHDDDDFPKVFKKKCVSANTIFDELGHDPEDILEDGDLDNMAALLIYHLVAGARIKTDCRTLPRKSNFAKALMNYLDAVDDIISFDAFENLMEKLGLDEMKDRAENLADHIDDHLDDHGHRRRRRRRDISEKGDNITKAKIMEIAPALISQQLSGTCGKGRRPSGLTSDAERFGYGTLAVLLICFCSVIGALVIPCANKKIYDVLLAIFIGLAAFGIHAHDGVHDHSGAPDHVWYAFAAFLGIYAFYLLETVMHLLKGNEVRHFEWGHTHSYGFELDAPKNVSNGNGTQDNYLGNSKSTLYDGDPNAHNTANNRLEGTSMKNHGNMTLAVMVVVGDAIHNFADGLAIGAAFTQSSVIGLSTSITVFCHELPHELGDFAILLSTGIGIKKALMANFLSSLTALLGLYIGLGVATDETVRQWIFAIAAGMFIYIALVDMMPELIRGFHSKNRKQTIILNNTGIIVGLIIMMLLSIFEGKMMNM</sequence>
<evidence type="ECO:0000256" key="7">
    <source>
        <dbReference type="SAM" id="Phobius"/>
    </source>
</evidence>
<feature type="compositionally biased region" description="Acidic residues" evidence="6">
    <location>
        <begin position="258"/>
        <end position="282"/>
    </location>
</feature>
<dbReference type="InterPro" id="IPR050799">
    <property type="entry name" value="ZIP_Transporter"/>
</dbReference>
<dbReference type="EMBL" id="JARBDR010000793">
    <property type="protein sequence ID" value="KAJ8307232.1"/>
    <property type="molecule type" value="Genomic_DNA"/>
</dbReference>
<feature type="transmembrane region" description="Helical" evidence="7">
    <location>
        <begin position="24"/>
        <end position="44"/>
    </location>
</feature>
<evidence type="ECO:0000256" key="3">
    <source>
        <dbReference type="ARBA" id="ARBA00022692"/>
    </source>
</evidence>
<keyword evidence="9" id="KW-1185">Reference proteome</keyword>
<reference evidence="8 9" key="1">
    <citation type="submission" date="2022-12" db="EMBL/GenBank/DDBJ databases">
        <title>Chromosome-level genome of Tegillarca granosa.</title>
        <authorList>
            <person name="Kim J."/>
        </authorList>
    </citation>
    <scope>NUCLEOTIDE SEQUENCE [LARGE SCALE GENOMIC DNA]</scope>
    <source>
        <strain evidence="8">Teg-2019</strain>
        <tissue evidence="8">Adductor muscle</tissue>
    </source>
</reference>
<gene>
    <name evidence="8" type="ORF">KUTeg_015316</name>
</gene>
<proteinExistence type="inferred from homology"/>
<comment type="caution">
    <text evidence="8">The sequence shown here is derived from an EMBL/GenBank/DDBJ whole genome shotgun (WGS) entry which is preliminary data.</text>
</comment>
<name>A0ABQ9ETD5_TEGGR</name>
<keyword evidence="5 7" id="KW-0472">Membrane</keyword>
<evidence type="ECO:0000313" key="9">
    <source>
        <dbReference type="Proteomes" id="UP001217089"/>
    </source>
</evidence>
<comment type="subcellular location">
    <subcellularLocation>
        <location evidence="1">Membrane</location>
        <topology evidence="1">Multi-pass membrane protein</topology>
    </subcellularLocation>
</comment>
<feature type="transmembrane region" description="Helical" evidence="7">
    <location>
        <begin position="669"/>
        <end position="689"/>
    </location>
</feature>
<evidence type="ECO:0000256" key="4">
    <source>
        <dbReference type="ARBA" id="ARBA00022989"/>
    </source>
</evidence>
<feature type="transmembrane region" description="Helical" evidence="7">
    <location>
        <begin position="695"/>
        <end position="712"/>
    </location>
</feature>
<feature type="transmembrane region" description="Helical" evidence="7">
    <location>
        <begin position="479"/>
        <end position="498"/>
    </location>
</feature>
<keyword evidence="4 7" id="KW-1133">Transmembrane helix</keyword>
<accession>A0ABQ9ETD5</accession>
<feature type="transmembrane region" description="Helical" evidence="7">
    <location>
        <begin position="733"/>
        <end position="752"/>
    </location>
</feature>
<evidence type="ECO:0000256" key="2">
    <source>
        <dbReference type="ARBA" id="ARBA00006939"/>
    </source>
</evidence>
<dbReference type="Proteomes" id="UP001217089">
    <property type="component" value="Unassembled WGS sequence"/>
</dbReference>
<keyword evidence="3 7" id="KW-0812">Transmembrane</keyword>
<dbReference type="InterPro" id="IPR003689">
    <property type="entry name" value="ZIP"/>
</dbReference>
<dbReference type="PANTHER" id="PTHR12191">
    <property type="entry name" value="SOLUTE CARRIER FAMILY 39"/>
    <property type="match status" value="1"/>
</dbReference>
<feature type="transmembrane region" description="Helical" evidence="7">
    <location>
        <begin position="510"/>
        <end position="527"/>
    </location>
</feature>
<feature type="region of interest" description="Disordered" evidence="6">
    <location>
        <begin position="242"/>
        <end position="282"/>
    </location>
</feature>
<comment type="similarity">
    <text evidence="2">Belongs to the ZIP transporter (TC 2.A.5) family.</text>
</comment>